<reference evidence="2" key="1">
    <citation type="submission" date="2016-11" db="EMBL/GenBank/DDBJ databases">
        <authorList>
            <person name="Varghese N."/>
            <person name="Submissions S."/>
        </authorList>
    </citation>
    <scope>NUCLEOTIDE SEQUENCE [LARGE SCALE GENOMIC DNA]</scope>
    <source>
        <strain evidence="2">DSM 16579</strain>
    </source>
</reference>
<gene>
    <name evidence="1" type="ORF">SAMN02745753_02800</name>
</gene>
<dbReference type="EMBL" id="FQVF01000012">
    <property type="protein sequence ID" value="SHF86873.1"/>
    <property type="molecule type" value="Genomic_DNA"/>
</dbReference>
<keyword evidence="2" id="KW-1185">Reference proteome</keyword>
<accession>A0A1M5F5Q6</accession>
<evidence type="ECO:0000313" key="2">
    <source>
        <dbReference type="Proteomes" id="UP000184517"/>
    </source>
</evidence>
<protein>
    <submittedName>
        <fullName evidence="1">Uncharacterized protein</fullName>
    </submittedName>
</protein>
<sequence length="107" mass="11782">MNLREIVETQVTQSSKAGKPVSGNAHFALLMSLFNQPGPSVIDTQDELNFHQPHAITRPIQFSHSIGENPIANIALLKALSFEPLAEGPAYQYDAVESLEQQINTRI</sequence>
<dbReference type="OrthoDB" id="6106522at2"/>
<dbReference type="Proteomes" id="UP000184517">
    <property type="component" value="Unassembled WGS sequence"/>
</dbReference>
<dbReference type="AlphaFoldDB" id="A0A1M5F5Q6"/>
<evidence type="ECO:0000313" key="1">
    <source>
        <dbReference type="EMBL" id="SHF86873.1"/>
    </source>
</evidence>
<dbReference type="RefSeq" id="WP_072840304.1">
    <property type="nucleotide sequence ID" value="NZ_FQVF01000012.1"/>
</dbReference>
<proteinExistence type="predicted"/>
<organism evidence="1 2">
    <name type="scientific">Marinomonas polaris DSM 16579</name>
    <dbReference type="NCBI Taxonomy" id="1122206"/>
    <lineage>
        <taxon>Bacteria</taxon>
        <taxon>Pseudomonadati</taxon>
        <taxon>Pseudomonadota</taxon>
        <taxon>Gammaproteobacteria</taxon>
        <taxon>Oceanospirillales</taxon>
        <taxon>Oceanospirillaceae</taxon>
        <taxon>Marinomonas</taxon>
    </lineage>
</organism>
<name>A0A1M5F5Q6_9GAMM</name>